<organism evidence="1 2">
    <name type="scientific">Thermosulfuriphilus ammonigenes</name>
    <dbReference type="NCBI Taxonomy" id="1936021"/>
    <lineage>
        <taxon>Bacteria</taxon>
        <taxon>Pseudomonadati</taxon>
        <taxon>Thermodesulfobacteriota</taxon>
        <taxon>Thermodesulfobacteria</taxon>
        <taxon>Thermodesulfobacteriales</taxon>
        <taxon>Thermodesulfobacteriaceae</taxon>
        <taxon>Thermosulfuriphilus</taxon>
    </lineage>
</organism>
<sequence length="341" mass="38532">MLRITIASLLIVILLSCGREASRPGVLDEAGLLSKEEKKRIGRIQEVLLRDLDIELRTVVLKKRAPDIDLLAVQIFEKEALGSRTKGARGILLLIDPAGEKVRLEIGYDLEPILTDVFVGYIERKQMVPFFTSGKIGPGIEATVELIAAKLLEAINEGDYQPEASPENRPEYLSGGGGAKASLRVNQPLKTPESPNLRDLFGPQPTPLAALEKYKQVLKLHIKAADLGLYTPETQRFFRQWLVTDAQQENALKSLLKAPPAEVIILGDRAVIRFPVEQREYPPYFLRRGQQGWMLDFATMNRAIQFNHLNQWHFRTLEHPYMFGFKDLIFDDNGFPHKPSR</sequence>
<dbReference type="RefSeq" id="WP_166031252.1">
    <property type="nucleotide sequence ID" value="NZ_CP048877.1"/>
</dbReference>
<protein>
    <submittedName>
        <fullName evidence="1">TPM domain-containing protein</fullName>
    </submittedName>
</protein>
<dbReference type="Pfam" id="PF04536">
    <property type="entry name" value="TPM_phosphatase"/>
    <property type="match status" value="1"/>
</dbReference>
<dbReference type="EMBL" id="CP048877">
    <property type="protein sequence ID" value="QIJ71030.1"/>
    <property type="molecule type" value="Genomic_DNA"/>
</dbReference>
<evidence type="ECO:0000313" key="2">
    <source>
        <dbReference type="Proteomes" id="UP000502179"/>
    </source>
</evidence>
<dbReference type="InterPro" id="IPR007621">
    <property type="entry name" value="TPM_dom"/>
</dbReference>
<gene>
    <name evidence="1" type="ORF">G4V39_01525</name>
</gene>
<evidence type="ECO:0000313" key="1">
    <source>
        <dbReference type="EMBL" id="QIJ71030.1"/>
    </source>
</evidence>
<accession>A0A6G7PTT1</accession>
<dbReference type="Proteomes" id="UP000502179">
    <property type="component" value="Chromosome"/>
</dbReference>
<proteinExistence type="predicted"/>
<dbReference type="PANTHER" id="PTHR30373:SF2">
    <property type="entry name" value="UPF0603 PROTEIN YGCG"/>
    <property type="match status" value="1"/>
</dbReference>
<dbReference type="Gene3D" id="3.10.310.50">
    <property type="match status" value="1"/>
</dbReference>
<reference evidence="1 2" key="1">
    <citation type="submission" date="2020-02" db="EMBL/GenBank/DDBJ databases">
        <title>Genome analysis of Thermosulfuriphilus ammonigenes ST65T, an anaerobic thermophilic chemolithoautotrophic bacterium isolated from a deep-sea hydrothermal vent.</title>
        <authorList>
            <person name="Slobodkina G."/>
            <person name="Allioux M."/>
            <person name="Merkel A."/>
            <person name="Alain K."/>
            <person name="Jebbar M."/>
            <person name="Slobodkin A."/>
        </authorList>
    </citation>
    <scope>NUCLEOTIDE SEQUENCE [LARGE SCALE GENOMIC DNA]</scope>
    <source>
        <strain evidence="1 2">ST65</strain>
    </source>
</reference>
<keyword evidence="2" id="KW-1185">Reference proteome</keyword>
<name>A0A6G7PTT1_9BACT</name>
<dbReference type="KEGG" id="tav:G4V39_01525"/>
<dbReference type="AlphaFoldDB" id="A0A6G7PTT1"/>
<dbReference type="PROSITE" id="PS51257">
    <property type="entry name" value="PROKAR_LIPOPROTEIN"/>
    <property type="match status" value="1"/>
</dbReference>
<dbReference type="PANTHER" id="PTHR30373">
    <property type="entry name" value="UPF0603 PROTEIN YGCG"/>
    <property type="match status" value="1"/>
</dbReference>